<keyword evidence="2" id="KW-1185">Reference proteome</keyword>
<sequence length="416" mass="46141">MESKTRRIAGISLFVMGAGFVAMLPFQEYAAARLLAGAFEAGLVGGLADWFAVTALFRHPLGIPIPHTALLPRNREKMTQALVTIVQNNLLNKESLVDKLRELEVAERLMGAARKGLSSPRFKDTAKAWVLSLLSRPLDKAWGAALPQLSRFVRSRDWADGLLSVAGGEPAVRQATEKLLDLAVDKGTHWVVTDDARRMMGKLAITAIGGLKMNGLMQFAVNAALNYFDEDQIGSAIQLALVTKLREISLEGHPTRESILAYLKKEWDVHVQSPDNRDKWNAKLQELLGSWVESDKPLALLEELRAKLHDQVENGGLLEKRVFPFVEDTAEKLSRNDRLLGNVNSFLQDTTVRFLEANHSRIGGLVRENIEKMDNDTLIALVEDKAGKDLQWIRVNGAVCGFFLGLVFTTVRMLLA</sequence>
<gene>
    <name evidence="1" type="ORF">ACI1P1_06105</name>
</gene>
<reference evidence="1" key="1">
    <citation type="submission" date="2024-12" db="EMBL/GenBank/DDBJ databases">
        <authorList>
            <person name="Wu N."/>
        </authorList>
    </citation>
    <scope>NUCLEOTIDE SEQUENCE</scope>
    <source>
        <strain evidence="1">P15</strain>
    </source>
</reference>
<comment type="caution">
    <text evidence="1">The sequence shown here is derived from an EMBL/GenBank/DDBJ whole genome shotgun (WGS) entry which is preliminary data.</text>
</comment>
<dbReference type="Proteomes" id="UP001631969">
    <property type="component" value="Unassembled WGS sequence"/>
</dbReference>
<evidence type="ECO:0000313" key="2">
    <source>
        <dbReference type="Proteomes" id="UP001631969"/>
    </source>
</evidence>
<protein>
    <submittedName>
        <fullName evidence="1">DUF445 domain-containing protein</fullName>
    </submittedName>
</protein>
<name>A0ACC7NUN1_9BACL</name>
<evidence type="ECO:0000313" key="1">
    <source>
        <dbReference type="EMBL" id="MFM9327875.1"/>
    </source>
</evidence>
<accession>A0ACC7NUN1</accession>
<proteinExistence type="predicted"/>
<dbReference type="EMBL" id="JBJURJ010000003">
    <property type="protein sequence ID" value="MFM9327875.1"/>
    <property type="molecule type" value="Genomic_DNA"/>
</dbReference>
<organism evidence="1 2">
    <name type="scientific">Paenibacillus mesotrionivorans</name>
    <dbReference type="NCBI Taxonomy" id="3160968"/>
    <lineage>
        <taxon>Bacteria</taxon>
        <taxon>Bacillati</taxon>
        <taxon>Bacillota</taxon>
        <taxon>Bacilli</taxon>
        <taxon>Bacillales</taxon>
        <taxon>Paenibacillaceae</taxon>
        <taxon>Paenibacillus</taxon>
    </lineage>
</organism>